<comment type="caution">
    <text evidence="10">The sequence shown here is derived from an EMBL/GenBank/DDBJ whole genome shotgun (WGS) entry which is preliminary data.</text>
</comment>
<proteinExistence type="inferred from homology"/>
<feature type="binding site" evidence="9">
    <location>
        <position position="129"/>
    </location>
    <ligand>
        <name>Zn(2+)</name>
        <dbReference type="ChEBI" id="CHEBI:29105"/>
        <note>catalytic</note>
    </ligand>
</feature>
<comment type="similarity">
    <text evidence="1 9">Belongs to the endoribonuclease YbeY family.</text>
</comment>
<evidence type="ECO:0000256" key="8">
    <source>
        <dbReference type="ARBA" id="ARBA00022833"/>
    </source>
</evidence>
<name>A0A930W399_9ACTN</name>
<evidence type="ECO:0000256" key="6">
    <source>
        <dbReference type="ARBA" id="ARBA00022759"/>
    </source>
</evidence>
<evidence type="ECO:0000313" key="10">
    <source>
        <dbReference type="EMBL" id="MBF4808409.1"/>
    </source>
</evidence>
<gene>
    <name evidence="9 10" type="primary">ybeY</name>
    <name evidence="10" type="ORF">HXK26_06930</name>
</gene>
<evidence type="ECO:0000256" key="7">
    <source>
        <dbReference type="ARBA" id="ARBA00022801"/>
    </source>
</evidence>
<dbReference type="EC" id="3.1.-.-" evidence="9"/>
<evidence type="ECO:0000256" key="9">
    <source>
        <dbReference type="HAMAP-Rule" id="MF_00009"/>
    </source>
</evidence>
<keyword evidence="6 9" id="KW-0255">Endonuclease</keyword>
<dbReference type="GO" id="GO:0004222">
    <property type="term" value="F:metalloendopeptidase activity"/>
    <property type="evidence" value="ECO:0007669"/>
    <property type="project" value="InterPro"/>
</dbReference>
<evidence type="ECO:0000256" key="1">
    <source>
        <dbReference type="ARBA" id="ARBA00010875"/>
    </source>
</evidence>
<feature type="binding site" evidence="9">
    <location>
        <position position="119"/>
    </location>
    <ligand>
        <name>Zn(2+)</name>
        <dbReference type="ChEBI" id="CHEBI:29105"/>
        <note>catalytic</note>
    </ligand>
</feature>
<comment type="subcellular location">
    <subcellularLocation>
        <location evidence="9">Cytoplasm</location>
    </subcellularLocation>
</comment>
<evidence type="ECO:0000313" key="11">
    <source>
        <dbReference type="Proteomes" id="UP000698335"/>
    </source>
</evidence>
<dbReference type="Pfam" id="PF02130">
    <property type="entry name" value="YbeY"/>
    <property type="match status" value="1"/>
</dbReference>
<feature type="binding site" evidence="9">
    <location>
        <position position="123"/>
    </location>
    <ligand>
        <name>Zn(2+)</name>
        <dbReference type="ChEBI" id="CHEBI:29105"/>
        <note>catalytic</note>
    </ligand>
</feature>
<dbReference type="AlphaFoldDB" id="A0A930W399"/>
<evidence type="ECO:0000256" key="4">
    <source>
        <dbReference type="ARBA" id="ARBA00022722"/>
    </source>
</evidence>
<dbReference type="GO" id="GO:0005737">
    <property type="term" value="C:cytoplasm"/>
    <property type="evidence" value="ECO:0007669"/>
    <property type="project" value="UniProtKB-SubCell"/>
</dbReference>
<dbReference type="GO" id="GO:0006364">
    <property type="term" value="P:rRNA processing"/>
    <property type="evidence" value="ECO:0007669"/>
    <property type="project" value="UniProtKB-UniRule"/>
</dbReference>
<evidence type="ECO:0000256" key="5">
    <source>
        <dbReference type="ARBA" id="ARBA00022723"/>
    </source>
</evidence>
<dbReference type="InterPro" id="IPR023091">
    <property type="entry name" value="MetalPrtase_cat_dom_sf_prd"/>
</dbReference>
<keyword evidence="5 9" id="KW-0479">Metal-binding</keyword>
<reference evidence="10" key="1">
    <citation type="submission" date="2020-04" db="EMBL/GenBank/DDBJ databases">
        <title>Deep metagenomics examines the oral microbiome during advanced dental caries in children, revealing novel taxa and co-occurrences with host molecules.</title>
        <authorList>
            <person name="Baker J.L."/>
            <person name="Morton J.T."/>
            <person name="Dinis M."/>
            <person name="Alvarez R."/>
            <person name="Tran N.C."/>
            <person name="Knight R."/>
            <person name="Edlund A."/>
        </authorList>
    </citation>
    <scope>NUCLEOTIDE SEQUENCE</scope>
    <source>
        <strain evidence="10">JCVI_38_bin.5</strain>
    </source>
</reference>
<keyword evidence="9" id="KW-0963">Cytoplasm</keyword>
<dbReference type="PANTHER" id="PTHR46986">
    <property type="entry name" value="ENDORIBONUCLEASE YBEY, CHLOROPLASTIC"/>
    <property type="match status" value="1"/>
</dbReference>
<dbReference type="NCBIfam" id="TIGR00043">
    <property type="entry name" value="rRNA maturation RNase YbeY"/>
    <property type="match status" value="1"/>
</dbReference>
<accession>A0A930W399</accession>
<sequence>MHNEYDISVSDGVELLIPEDEIISTCNFVLAQEKVVRPCMVSISVVSDEEIRTVNRTWRNTDAVTDVISLEVERPNDEDLAPGEPCELGDILLAPACIKRQAATYHTTPADEFRLMLVHAMLHLLGYDHLNDEEAECMEAREDALVAMIKTDNPIAFVTFTRHREGTDE</sequence>
<dbReference type="PANTHER" id="PTHR46986:SF1">
    <property type="entry name" value="ENDORIBONUCLEASE YBEY, CHLOROPLASTIC"/>
    <property type="match status" value="1"/>
</dbReference>
<dbReference type="Proteomes" id="UP000698335">
    <property type="component" value="Unassembled WGS sequence"/>
</dbReference>
<dbReference type="HAMAP" id="MF_00009">
    <property type="entry name" value="Endoribonucl_YbeY"/>
    <property type="match status" value="1"/>
</dbReference>
<dbReference type="SUPFAM" id="SSF55486">
    <property type="entry name" value="Metalloproteases ('zincins'), catalytic domain"/>
    <property type="match status" value="1"/>
</dbReference>
<keyword evidence="3 9" id="KW-0698">rRNA processing</keyword>
<evidence type="ECO:0000256" key="3">
    <source>
        <dbReference type="ARBA" id="ARBA00022552"/>
    </source>
</evidence>
<keyword evidence="8 9" id="KW-0862">Zinc</keyword>
<comment type="function">
    <text evidence="9">Single strand-specific metallo-endoribonuclease involved in late-stage 70S ribosome quality control and in maturation of the 3' terminus of the 16S rRNA.</text>
</comment>
<dbReference type="InterPro" id="IPR002036">
    <property type="entry name" value="YbeY"/>
</dbReference>
<dbReference type="InterPro" id="IPR020549">
    <property type="entry name" value="YbeY_CS"/>
</dbReference>
<comment type="cofactor">
    <cofactor evidence="9">
        <name>Zn(2+)</name>
        <dbReference type="ChEBI" id="CHEBI:29105"/>
    </cofactor>
    <text evidence="9">Binds 1 zinc ion.</text>
</comment>
<protein>
    <recommendedName>
        <fullName evidence="9">Endoribonuclease YbeY</fullName>
        <ecNumber evidence="9">3.1.-.-</ecNumber>
    </recommendedName>
</protein>
<dbReference type="GO" id="GO:0004521">
    <property type="term" value="F:RNA endonuclease activity"/>
    <property type="evidence" value="ECO:0007669"/>
    <property type="project" value="UniProtKB-UniRule"/>
</dbReference>
<keyword evidence="4 9" id="KW-0540">Nuclease</keyword>
<keyword evidence="2 9" id="KW-0690">Ribosome biogenesis</keyword>
<dbReference type="GO" id="GO:0008270">
    <property type="term" value="F:zinc ion binding"/>
    <property type="evidence" value="ECO:0007669"/>
    <property type="project" value="UniProtKB-UniRule"/>
</dbReference>
<dbReference type="EMBL" id="JABZGW010000359">
    <property type="protein sequence ID" value="MBF4808409.1"/>
    <property type="molecule type" value="Genomic_DNA"/>
</dbReference>
<dbReference type="PROSITE" id="PS01306">
    <property type="entry name" value="UPF0054"/>
    <property type="match status" value="1"/>
</dbReference>
<keyword evidence="7 9" id="KW-0378">Hydrolase</keyword>
<evidence type="ECO:0000256" key="2">
    <source>
        <dbReference type="ARBA" id="ARBA00022517"/>
    </source>
</evidence>
<dbReference type="Gene3D" id="3.40.390.30">
    <property type="entry name" value="Metalloproteases ('zincins'), catalytic domain"/>
    <property type="match status" value="1"/>
</dbReference>
<organism evidence="10 11">
    <name type="scientific">Lancefieldella rimae</name>
    <dbReference type="NCBI Taxonomy" id="1383"/>
    <lineage>
        <taxon>Bacteria</taxon>
        <taxon>Bacillati</taxon>
        <taxon>Actinomycetota</taxon>
        <taxon>Coriobacteriia</taxon>
        <taxon>Coriobacteriales</taxon>
        <taxon>Atopobiaceae</taxon>
        <taxon>Lancefieldella</taxon>
    </lineage>
</organism>